<dbReference type="PANTHER" id="PTHR23061">
    <property type="entry name" value="DNA POLYMERASE 2 ALPHA 70 KDA SUBUNIT"/>
    <property type="match status" value="1"/>
</dbReference>
<comment type="caution">
    <text evidence="3">The sequence shown here is derived from an EMBL/GenBank/DDBJ whole genome shotgun (WGS) entry which is preliminary data.</text>
</comment>
<keyword evidence="4" id="KW-1185">Reference proteome</keyword>
<comment type="subcellular location">
    <subcellularLocation>
        <location evidence="1">Nucleus</location>
    </subcellularLocation>
</comment>
<evidence type="ECO:0000313" key="3">
    <source>
        <dbReference type="EMBL" id="KAJ8308548.1"/>
    </source>
</evidence>
<sequence length="91" mass="11031">MFIFNYFYFAALLEVQTDWVDWFNILYHNRGYYVVYCYYPLYPPSEDVNVDYESFEKYGHMPVTPHVLIVPSDLKHFIKVSHVSCIALYRQ</sequence>
<reference evidence="3 4" key="1">
    <citation type="submission" date="2022-12" db="EMBL/GenBank/DDBJ databases">
        <title>Chromosome-level genome of Tegillarca granosa.</title>
        <authorList>
            <person name="Kim J."/>
        </authorList>
    </citation>
    <scope>NUCLEOTIDE SEQUENCE [LARGE SCALE GENOMIC DNA]</scope>
    <source>
        <strain evidence="3">Teg-2019</strain>
        <tissue evidence="3">Adductor muscle</tissue>
    </source>
</reference>
<keyword evidence="2" id="KW-0539">Nucleus</keyword>
<dbReference type="EMBL" id="JARBDR010000657">
    <property type="protein sequence ID" value="KAJ8308548.1"/>
    <property type="molecule type" value="Genomic_DNA"/>
</dbReference>
<proteinExistence type="predicted"/>
<dbReference type="InterPro" id="IPR016722">
    <property type="entry name" value="DNA_pol_alpha_bsu"/>
</dbReference>
<name>A0ABQ9EZ15_TEGGR</name>
<protein>
    <submittedName>
        <fullName evidence="3">Uncharacterized protein</fullName>
    </submittedName>
</protein>
<gene>
    <name evidence="3" type="ORF">KUTeg_013422</name>
</gene>
<evidence type="ECO:0000313" key="4">
    <source>
        <dbReference type="Proteomes" id="UP001217089"/>
    </source>
</evidence>
<evidence type="ECO:0000256" key="2">
    <source>
        <dbReference type="ARBA" id="ARBA00023242"/>
    </source>
</evidence>
<organism evidence="3 4">
    <name type="scientific">Tegillarca granosa</name>
    <name type="common">Malaysian cockle</name>
    <name type="synonym">Anadara granosa</name>
    <dbReference type="NCBI Taxonomy" id="220873"/>
    <lineage>
        <taxon>Eukaryota</taxon>
        <taxon>Metazoa</taxon>
        <taxon>Spiralia</taxon>
        <taxon>Lophotrochozoa</taxon>
        <taxon>Mollusca</taxon>
        <taxon>Bivalvia</taxon>
        <taxon>Autobranchia</taxon>
        <taxon>Pteriomorphia</taxon>
        <taxon>Arcoida</taxon>
        <taxon>Arcoidea</taxon>
        <taxon>Arcidae</taxon>
        <taxon>Tegillarca</taxon>
    </lineage>
</organism>
<accession>A0ABQ9EZ15</accession>
<dbReference type="Proteomes" id="UP001217089">
    <property type="component" value="Unassembled WGS sequence"/>
</dbReference>
<dbReference type="PANTHER" id="PTHR23061:SF12">
    <property type="entry name" value="DNA POLYMERASE ALPHA SUBUNIT B"/>
    <property type="match status" value="1"/>
</dbReference>
<evidence type="ECO:0000256" key="1">
    <source>
        <dbReference type="ARBA" id="ARBA00004123"/>
    </source>
</evidence>